<evidence type="ECO:0000259" key="1">
    <source>
        <dbReference type="PROSITE" id="PS51781"/>
    </source>
</evidence>
<dbReference type="EMBL" id="VSSQ01009620">
    <property type="protein sequence ID" value="MPM42149.1"/>
    <property type="molecule type" value="Genomic_DNA"/>
</dbReference>
<dbReference type="AlphaFoldDB" id="A0A644ZMI0"/>
<name>A0A644ZMI0_9ZZZZ</name>
<dbReference type="Pfam" id="PF08239">
    <property type="entry name" value="SH3_3"/>
    <property type="match status" value="1"/>
</dbReference>
<comment type="caution">
    <text evidence="2">The sequence shown here is derived from an EMBL/GenBank/DDBJ whole genome shotgun (WGS) entry which is preliminary data.</text>
</comment>
<dbReference type="Gene3D" id="2.30.30.40">
    <property type="entry name" value="SH3 Domains"/>
    <property type="match status" value="1"/>
</dbReference>
<protein>
    <recommendedName>
        <fullName evidence="1">SH3b domain-containing protein</fullName>
    </recommendedName>
</protein>
<organism evidence="2">
    <name type="scientific">bioreactor metagenome</name>
    <dbReference type="NCBI Taxonomy" id="1076179"/>
    <lineage>
        <taxon>unclassified sequences</taxon>
        <taxon>metagenomes</taxon>
        <taxon>ecological metagenomes</taxon>
    </lineage>
</organism>
<dbReference type="PROSITE" id="PS51781">
    <property type="entry name" value="SH3B"/>
    <property type="match status" value="1"/>
</dbReference>
<gene>
    <name evidence="2" type="ORF">SDC9_88811</name>
</gene>
<dbReference type="SMART" id="SM00287">
    <property type="entry name" value="SH3b"/>
    <property type="match status" value="1"/>
</dbReference>
<proteinExistence type="predicted"/>
<feature type="domain" description="SH3b" evidence="1">
    <location>
        <begin position="50"/>
        <end position="114"/>
    </location>
</feature>
<evidence type="ECO:0000313" key="2">
    <source>
        <dbReference type="EMBL" id="MPM42149.1"/>
    </source>
</evidence>
<accession>A0A644ZMI0</accession>
<reference evidence="2" key="1">
    <citation type="submission" date="2019-08" db="EMBL/GenBank/DDBJ databases">
        <authorList>
            <person name="Kucharzyk K."/>
            <person name="Murdoch R.W."/>
            <person name="Higgins S."/>
            <person name="Loffler F."/>
        </authorList>
    </citation>
    <scope>NUCLEOTIDE SEQUENCE</scope>
</reference>
<dbReference type="InterPro" id="IPR003646">
    <property type="entry name" value="SH3-like_bac-type"/>
</dbReference>
<sequence length="114" mass="12424">MRLKKYCSILVTTLLITSSSLSAFADSKTDDIANLSLENNLSTSNVEAKTVTAFINANGVRMRKGPGTSYAVIATLNKGTMVHKTGVIRHANGYFWQSITYNGKDGWVVLDYVS</sequence>